<dbReference type="AlphaFoldDB" id="A0A0E9TGR8"/>
<evidence type="ECO:0000313" key="1">
    <source>
        <dbReference type="EMBL" id="JAH52115.1"/>
    </source>
</evidence>
<reference evidence="1" key="1">
    <citation type="submission" date="2014-11" db="EMBL/GenBank/DDBJ databases">
        <authorList>
            <person name="Amaro Gonzalez C."/>
        </authorList>
    </citation>
    <scope>NUCLEOTIDE SEQUENCE</scope>
</reference>
<accession>A0A0E9TGR8</accession>
<name>A0A0E9TGR8_ANGAN</name>
<dbReference type="EMBL" id="GBXM01056462">
    <property type="protein sequence ID" value="JAH52115.1"/>
    <property type="molecule type" value="Transcribed_RNA"/>
</dbReference>
<sequence length="23" mass="2671">MPFKITFLLSNLERLPASDSDLY</sequence>
<organism evidence="1">
    <name type="scientific">Anguilla anguilla</name>
    <name type="common">European freshwater eel</name>
    <name type="synonym">Muraena anguilla</name>
    <dbReference type="NCBI Taxonomy" id="7936"/>
    <lineage>
        <taxon>Eukaryota</taxon>
        <taxon>Metazoa</taxon>
        <taxon>Chordata</taxon>
        <taxon>Craniata</taxon>
        <taxon>Vertebrata</taxon>
        <taxon>Euteleostomi</taxon>
        <taxon>Actinopterygii</taxon>
        <taxon>Neopterygii</taxon>
        <taxon>Teleostei</taxon>
        <taxon>Anguilliformes</taxon>
        <taxon>Anguillidae</taxon>
        <taxon>Anguilla</taxon>
    </lineage>
</organism>
<protein>
    <submittedName>
        <fullName evidence="1">Uncharacterized protein</fullName>
    </submittedName>
</protein>
<reference evidence="1" key="2">
    <citation type="journal article" date="2015" name="Fish Shellfish Immunol.">
        <title>Early steps in the European eel (Anguilla anguilla)-Vibrio vulnificus interaction in the gills: Role of the RtxA13 toxin.</title>
        <authorList>
            <person name="Callol A."/>
            <person name="Pajuelo D."/>
            <person name="Ebbesson L."/>
            <person name="Teles M."/>
            <person name="MacKenzie S."/>
            <person name="Amaro C."/>
        </authorList>
    </citation>
    <scope>NUCLEOTIDE SEQUENCE</scope>
</reference>
<proteinExistence type="predicted"/>